<dbReference type="SMART" id="SM00822">
    <property type="entry name" value="PKS_KR"/>
    <property type="match status" value="1"/>
</dbReference>
<sequence length="264" mass="27108">MKIDLTGKTALVTGSTAGIGFAIARGLAKAGATTVVNGRDAARTEAAVAKLKGEAIGADVRGIAGDVGTAGGCDAITAALPLVDILVNNAGIFGPRDFFETPDEEWERFFAVNVMSGMRLSRAYLPGMRDKGWGRVLFLSSESGLNIPVEMIHYGVTKTADIALSRGLAKRMAGTGVTVNSILPGPTLSEGVAEMLAGEVEKTGKSIEDVAADFVKAHRSASIIQRAASVEEVANLCVYVASPQASATTGAALRIDGGVVDTIA</sequence>
<evidence type="ECO:0000256" key="1">
    <source>
        <dbReference type="ARBA" id="ARBA00006484"/>
    </source>
</evidence>
<dbReference type="InterPro" id="IPR036291">
    <property type="entry name" value="NAD(P)-bd_dom_sf"/>
</dbReference>
<dbReference type="PRINTS" id="PR00080">
    <property type="entry name" value="SDRFAMILY"/>
</dbReference>
<dbReference type="InterPro" id="IPR057326">
    <property type="entry name" value="KR_dom"/>
</dbReference>
<gene>
    <name evidence="4" type="ORF">GCM10011390_23160</name>
</gene>
<dbReference type="InterPro" id="IPR020904">
    <property type="entry name" value="Sc_DH/Rdtase_CS"/>
</dbReference>
<dbReference type="Pfam" id="PF00106">
    <property type="entry name" value="adh_short"/>
    <property type="match status" value="1"/>
</dbReference>
<dbReference type="SUPFAM" id="SSF51735">
    <property type="entry name" value="NAD(P)-binding Rossmann-fold domains"/>
    <property type="match status" value="1"/>
</dbReference>
<evidence type="ECO:0000256" key="2">
    <source>
        <dbReference type="RuleBase" id="RU000363"/>
    </source>
</evidence>
<dbReference type="AlphaFoldDB" id="A0A916ZLN5"/>
<dbReference type="InterPro" id="IPR050259">
    <property type="entry name" value="SDR"/>
</dbReference>
<comment type="similarity">
    <text evidence="1 2">Belongs to the short-chain dehydrogenases/reductases (SDR) family.</text>
</comment>
<evidence type="ECO:0000313" key="5">
    <source>
        <dbReference type="Proteomes" id="UP000644699"/>
    </source>
</evidence>
<dbReference type="CDD" id="cd05233">
    <property type="entry name" value="SDR_c"/>
    <property type="match status" value="1"/>
</dbReference>
<reference evidence="4" key="2">
    <citation type="submission" date="2020-09" db="EMBL/GenBank/DDBJ databases">
        <authorList>
            <person name="Sun Q."/>
            <person name="Zhou Y."/>
        </authorList>
    </citation>
    <scope>NUCLEOTIDE SEQUENCE</scope>
    <source>
        <strain evidence="4">CGMCC 1.15367</strain>
    </source>
</reference>
<dbReference type="Proteomes" id="UP000644699">
    <property type="component" value="Unassembled WGS sequence"/>
</dbReference>
<dbReference type="InterPro" id="IPR002347">
    <property type="entry name" value="SDR_fam"/>
</dbReference>
<reference evidence="4" key="1">
    <citation type="journal article" date="2014" name="Int. J. Syst. Evol. Microbiol.">
        <title>Complete genome sequence of Corynebacterium casei LMG S-19264T (=DSM 44701T), isolated from a smear-ripened cheese.</title>
        <authorList>
            <consortium name="US DOE Joint Genome Institute (JGI-PGF)"/>
            <person name="Walter F."/>
            <person name="Albersmeier A."/>
            <person name="Kalinowski J."/>
            <person name="Ruckert C."/>
        </authorList>
    </citation>
    <scope>NUCLEOTIDE SEQUENCE</scope>
    <source>
        <strain evidence="4">CGMCC 1.15367</strain>
    </source>
</reference>
<dbReference type="RefSeq" id="WP_188908572.1">
    <property type="nucleotide sequence ID" value="NZ_BMIQ01000003.1"/>
</dbReference>
<protein>
    <submittedName>
        <fullName evidence="4">Short-chain dehydrogenase</fullName>
    </submittedName>
</protein>
<dbReference type="FunFam" id="3.40.50.720:FF:000084">
    <property type="entry name" value="Short-chain dehydrogenase reductase"/>
    <property type="match status" value="1"/>
</dbReference>
<dbReference type="Gene3D" id="3.40.50.720">
    <property type="entry name" value="NAD(P)-binding Rossmann-like Domain"/>
    <property type="match status" value="1"/>
</dbReference>
<dbReference type="PANTHER" id="PTHR42879">
    <property type="entry name" value="3-OXOACYL-(ACYL-CARRIER-PROTEIN) REDUCTASE"/>
    <property type="match status" value="1"/>
</dbReference>
<keyword evidence="5" id="KW-1185">Reference proteome</keyword>
<dbReference type="PROSITE" id="PS00061">
    <property type="entry name" value="ADH_SHORT"/>
    <property type="match status" value="1"/>
</dbReference>
<dbReference type="PANTHER" id="PTHR42879:SF2">
    <property type="entry name" value="3-OXOACYL-[ACYL-CARRIER-PROTEIN] REDUCTASE FABG"/>
    <property type="match status" value="1"/>
</dbReference>
<dbReference type="GO" id="GO:0032787">
    <property type="term" value="P:monocarboxylic acid metabolic process"/>
    <property type="evidence" value="ECO:0007669"/>
    <property type="project" value="UniProtKB-ARBA"/>
</dbReference>
<proteinExistence type="inferred from homology"/>
<evidence type="ECO:0000313" key="4">
    <source>
        <dbReference type="EMBL" id="GGE03609.1"/>
    </source>
</evidence>
<comment type="caution">
    <text evidence="4">The sequence shown here is derived from an EMBL/GenBank/DDBJ whole genome shotgun (WGS) entry which is preliminary data.</text>
</comment>
<feature type="domain" description="Ketoreductase" evidence="3">
    <location>
        <begin position="8"/>
        <end position="191"/>
    </location>
</feature>
<dbReference type="PRINTS" id="PR00081">
    <property type="entry name" value="GDHRDH"/>
</dbReference>
<name>A0A916ZLN5_9HYPH</name>
<dbReference type="EMBL" id="BMIQ01000003">
    <property type="protein sequence ID" value="GGE03609.1"/>
    <property type="molecule type" value="Genomic_DNA"/>
</dbReference>
<evidence type="ECO:0000259" key="3">
    <source>
        <dbReference type="SMART" id="SM00822"/>
    </source>
</evidence>
<organism evidence="4 5">
    <name type="scientific">Aureimonas endophytica</name>
    <dbReference type="NCBI Taxonomy" id="2027858"/>
    <lineage>
        <taxon>Bacteria</taxon>
        <taxon>Pseudomonadati</taxon>
        <taxon>Pseudomonadota</taxon>
        <taxon>Alphaproteobacteria</taxon>
        <taxon>Hyphomicrobiales</taxon>
        <taxon>Aurantimonadaceae</taxon>
        <taxon>Aureimonas</taxon>
    </lineage>
</organism>
<accession>A0A916ZLN5</accession>